<evidence type="ECO:0000256" key="9">
    <source>
        <dbReference type="ARBA" id="ARBA00022840"/>
    </source>
</evidence>
<dbReference type="SUPFAM" id="SSF55874">
    <property type="entry name" value="ATPase domain of HSP90 chaperone/DNA topoisomerase II/histidine kinase"/>
    <property type="match status" value="1"/>
</dbReference>
<feature type="coiled-coil region" evidence="13">
    <location>
        <begin position="150"/>
        <end position="177"/>
    </location>
</feature>
<evidence type="ECO:0000256" key="14">
    <source>
        <dbReference type="SAM" id="Phobius"/>
    </source>
</evidence>
<dbReference type="InterPro" id="IPR003018">
    <property type="entry name" value="GAF"/>
</dbReference>
<dbReference type="AlphaFoldDB" id="A0A0V8JK59"/>
<reference evidence="18 19" key="1">
    <citation type="submission" date="2015-11" db="EMBL/GenBank/DDBJ databases">
        <title>Bacillus caseinolyticus sp nov.</title>
        <authorList>
            <person name="Dastager S.G."/>
            <person name="Mawlankar R."/>
        </authorList>
    </citation>
    <scope>NUCLEOTIDE SEQUENCE [LARGE SCALE GENOMIC DNA]</scope>
    <source>
        <strain evidence="18 19">SGD-V-76</strain>
    </source>
</reference>
<dbReference type="EC" id="2.7.13.3" evidence="3"/>
<keyword evidence="5 12" id="KW-0597">Phosphoprotein</keyword>
<comment type="caution">
    <text evidence="18">The sequence shown here is derived from an EMBL/GenBank/DDBJ whole genome shotgun (WGS) entry which is preliminary data.</text>
</comment>
<keyword evidence="13" id="KW-0175">Coiled coil</keyword>
<dbReference type="InterPro" id="IPR029016">
    <property type="entry name" value="GAF-like_dom_sf"/>
</dbReference>
<dbReference type="InterPro" id="IPR004358">
    <property type="entry name" value="Sig_transdc_His_kin-like_C"/>
</dbReference>
<dbReference type="CDD" id="cd17574">
    <property type="entry name" value="REC_OmpR"/>
    <property type="match status" value="1"/>
</dbReference>
<dbReference type="FunFam" id="1.10.287.130:FF:000001">
    <property type="entry name" value="Two-component sensor histidine kinase"/>
    <property type="match status" value="1"/>
</dbReference>
<accession>A0A0V8JK59</accession>
<dbReference type="CDD" id="cd00082">
    <property type="entry name" value="HisKA"/>
    <property type="match status" value="1"/>
</dbReference>
<evidence type="ECO:0000256" key="4">
    <source>
        <dbReference type="ARBA" id="ARBA00022475"/>
    </source>
</evidence>
<organism evidence="18 19">
    <name type="scientific">Priestia veravalensis</name>
    <dbReference type="NCBI Taxonomy" id="1414648"/>
    <lineage>
        <taxon>Bacteria</taxon>
        <taxon>Bacillati</taxon>
        <taxon>Bacillota</taxon>
        <taxon>Bacilli</taxon>
        <taxon>Bacillales</taxon>
        <taxon>Bacillaceae</taxon>
        <taxon>Priestia</taxon>
    </lineage>
</organism>
<dbReference type="GO" id="GO:0000155">
    <property type="term" value="F:phosphorelay sensor kinase activity"/>
    <property type="evidence" value="ECO:0007669"/>
    <property type="project" value="InterPro"/>
</dbReference>
<evidence type="ECO:0000259" key="16">
    <source>
        <dbReference type="PROSITE" id="PS50110"/>
    </source>
</evidence>
<dbReference type="InterPro" id="IPR036890">
    <property type="entry name" value="HATPase_C_sf"/>
</dbReference>
<dbReference type="Pfam" id="PF00672">
    <property type="entry name" value="HAMP"/>
    <property type="match status" value="1"/>
</dbReference>
<comment type="subcellular location">
    <subcellularLocation>
        <location evidence="2">Cell membrane</location>
        <topology evidence="2">Multi-pass membrane protein</topology>
    </subcellularLocation>
</comment>
<evidence type="ECO:0000259" key="15">
    <source>
        <dbReference type="PROSITE" id="PS50109"/>
    </source>
</evidence>
<dbReference type="SMART" id="SM00448">
    <property type="entry name" value="REC"/>
    <property type="match status" value="1"/>
</dbReference>
<evidence type="ECO:0000256" key="2">
    <source>
        <dbReference type="ARBA" id="ARBA00004651"/>
    </source>
</evidence>
<evidence type="ECO:0000256" key="7">
    <source>
        <dbReference type="ARBA" id="ARBA00022741"/>
    </source>
</evidence>
<dbReference type="GO" id="GO:0005886">
    <property type="term" value="C:plasma membrane"/>
    <property type="evidence" value="ECO:0007669"/>
    <property type="project" value="UniProtKB-SubCell"/>
</dbReference>
<dbReference type="InterPro" id="IPR003594">
    <property type="entry name" value="HATPase_dom"/>
</dbReference>
<dbReference type="Pfam" id="PF00512">
    <property type="entry name" value="HisKA"/>
    <property type="match status" value="1"/>
</dbReference>
<keyword evidence="4" id="KW-1003">Cell membrane</keyword>
<feature type="transmembrane region" description="Helical" evidence="14">
    <location>
        <begin position="191"/>
        <end position="212"/>
    </location>
</feature>
<dbReference type="SMART" id="SM00387">
    <property type="entry name" value="HATPase_c"/>
    <property type="match status" value="1"/>
</dbReference>
<dbReference type="SUPFAM" id="SSF47384">
    <property type="entry name" value="Homodimeric domain of signal transducing histidine kinase"/>
    <property type="match status" value="1"/>
</dbReference>
<dbReference type="SUPFAM" id="SSF55781">
    <property type="entry name" value="GAF domain-like"/>
    <property type="match status" value="1"/>
</dbReference>
<dbReference type="Gene3D" id="3.40.50.2300">
    <property type="match status" value="1"/>
</dbReference>
<keyword evidence="6" id="KW-0808">Transferase</keyword>
<dbReference type="PROSITE" id="PS50885">
    <property type="entry name" value="HAMP"/>
    <property type="match status" value="1"/>
</dbReference>
<gene>
    <name evidence="18" type="ORF">AS180_13580</name>
</gene>
<dbReference type="CDD" id="cd06225">
    <property type="entry name" value="HAMP"/>
    <property type="match status" value="1"/>
</dbReference>
<dbReference type="Gene3D" id="1.10.287.130">
    <property type="match status" value="1"/>
</dbReference>
<dbReference type="RefSeq" id="WP_025910398.1">
    <property type="nucleotide sequence ID" value="NZ_KQ758661.1"/>
</dbReference>
<dbReference type="InterPro" id="IPR003661">
    <property type="entry name" value="HisK_dim/P_dom"/>
</dbReference>
<dbReference type="EMBL" id="LNQP01000046">
    <property type="protein sequence ID" value="KSU87340.1"/>
    <property type="molecule type" value="Genomic_DNA"/>
</dbReference>
<dbReference type="SUPFAM" id="SSF52172">
    <property type="entry name" value="CheY-like"/>
    <property type="match status" value="1"/>
</dbReference>
<dbReference type="SUPFAM" id="SSF55785">
    <property type="entry name" value="PYP-like sensor domain (PAS domain)"/>
    <property type="match status" value="1"/>
</dbReference>
<dbReference type="FunFam" id="3.30.565.10:FF:000006">
    <property type="entry name" value="Sensor histidine kinase WalK"/>
    <property type="match status" value="1"/>
</dbReference>
<dbReference type="PROSITE" id="PS50110">
    <property type="entry name" value="RESPONSE_REGULATORY"/>
    <property type="match status" value="1"/>
</dbReference>
<dbReference type="PRINTS" id="PR00344">
    <property type="entry name" value="BCTRLSENSOR"/>
</dbReference>
<dbReference type="Proteomes" id="UP000053681">
    <property type="component" value="Unassembled WGS sequence"/>
</dbReference>
<feature type="modified residue" description="4-aspartylphosphate" evidence="12">
    <location>
        <position position="874"/>
    </location>
</feature>
<evidence type="ECO:0000256" key="5">
    <source>
        <dbReference type="ARBA" id="ARBA00022553"/>
    </source>
</evidence>
<comment type="catalytic activity">
    <reaction evidence="1">
        <text>ATP + protein L-histidine = ADP + protein N-phospho-L-histidine.</text>
        <dbReference type="EC" id="2.7.13.3"/>
    </reaction>
</comment>
<evidence type="ECO:0000256" key="6">
    <source>
        <dbReference type="ARBA" id="ARBA00022679"/>
    </source>
</evidence>
<dbReference type="Gene3D" id="3.30.450.20">
    <property type="entry name" value="PAS domain"/>
    <property type="match status" value="1"/>
</dbReference>
<dbReference type="Pfam" id="PF02518">
    <property type="entry name" value="HATPase_c"/>
    <property type="match status" value="1"/>
</dbReference>
<dbReference type="InterPro" id="IPR035965">
    <property type="entry name" value="PAS-like_dom_sf"/>
</dbReference>
<keyword evidence="7" id="KW-0547">Nucleotide-binding</keyword>
<keyword evidence="14" id="KW-1133">Transmembrane helix</keyword>
<evidence type="ECO:0000256" key="8">
    <source>
        <dbReference type="ARBA" id="ARBA00022777"/>
    </source>
</evidence>
<dbReference type="GO" id="GO:0005524">
    <property type="term" value="F:ATP binding"/>
    <property type="evidence" value="ECO:0007669"/>
    <property type="project" value="UniProtKB-KW"/>
</dbReference>
<dbReference type="SMART" id="SM00388">
    <property type="entry name" value="HisKA"/>
    <property type="match status" value="1"/>
</dbReference>
<dbReference type="Gene3D" id="3.30.565.10">
    <property type="entry name" value="Histidine kinase-like ATPase, C-terminal domain"/>
    <property type="match status" value="1"/>
</dbReference>
<dbReference type="InterPro" id="IPR036097">
    <property type="entry name" value="HisK_dim/P_sf"/>
</dbReference>
<evidence type="ECO:0000256" key="11">
    <source>
        <dbReference type="ARBA" id="ARBA00023136"/>
    </source>
</evidence>
<dbReference type="Gene3D" id="3.30.450.40">
    <property type="match status" value="1"/>
</dbReference>
<evidence type="ECO:0000256" key="1">
    <source>
        <dbReference type="ARBA" id="ARBA00000085"/>
    </source>
</evidence>
<dbReference type="PROSITE" id="PS50109">
    <property type="entry name" value="HIS_KIN"/>
    <property type="match status" value="1"/>
</dbReference>
<dbReference type="Gene3D" id="6.10.340.10">
    <property type="match status" value="1"/>
</dbReference>
<dbReference type="InterPro" id="IPR011006">
    <property type="entry name" value="CheY-like_superfamily"/>
</dbReference>
<keyword evidence="11 14" id="KW-0472">Membrane</keyword>
<feature type="domain" description="Response regulatory" evidence="16">
    <location>
        <begin position="825"/>
        <end position="940"/>
    </location>
</feature>
<dbReference type="Pfam" id="PF13185">
    <property type="entry name" value="GAF_2"/>
    <property type="match status" value="1"/>
</dbReference>
<dbReference type="InterPro" id="IPR000014">
    <property type="entry name" value="PAS"/>
</dbReference>
<dbReference type="SUPFAM" id="SSF158472">
    <property type="entry name" value="HAMP domain-like"/>
    <property type="match status" value="1"/>
</dbReference>
<evidence type="ECO:0000313" key="19">
    <source>
        <dbReference type="Proteomes" id="UP000053681"/>
    </source>
</evidence>
<dbReference type="NCBIfam" id="TIGR00229">
    <property type="entry name" value="sensory_box"/>
    <property type="match status" value="1"/>
</dbReference>
<dbReference type="InterPro" id="IPR001789">
    <property type="entry name" value="Sig_transdc_resp-reg_receiver"/>
</dbReference>
<dbReference type="PANTHER" id="PTHR43547">
    <property type="entry name" value="TWO-COMPONENT HISTIDINE KINASE"/>
    <property type="match status" value="1"/>
</dbReference>
<keyword evidence="14" id="KW-0812">Transmembrane</keyword>
<dbReference type="SMART" id="SM00065">
    <property type="entry name" value="GAF"/>
    <property type="match status" value="1"/>
</dbReference>
<sequence>MKTKLKVGRKNISSQFILLIVVFFVMFTIGSVMLINDQKNIAETFDEKRQELMKKEKLVIAIKTDLNSAFLQARGYIAFGEQDMYQQAISRKEPLQQHIDELFLSADEKDQVMIRNLDYFVNSYFTETMPKFKDVYDKQGIEGIKKNQDRKEATAGIEKVQEDLNEYQQQLSDEINIAYMVASKDINQSQWFFIGLLGFSLLVLIVLTRILLKQVGKPLNELAYVASEIANGKDLSYELDEKREDEIGVLSKAFYKMVVSLQANEQELLAQNEELTAQQDELHSQQDELQNALDKMKEREHELEARNNFIDELTNSLKKQEVLDNIVKNMRNVMKVDHGFIALLTEQGHASIGLSEHAMAQALTYINSYVAILKEEHQPVVIKRQCEQSEQLHHEKELYVYDVVVPVVSSTGELIACMCYSRYANDFSENDLDTFSALSKQVALTLEKINIYEESEHDRLLSQDVLNSIKEGIQLVDASGKVLQVNTNICEIFGSQHSKTVLNSPLDEWTKQISERVDNSEELLAFINDTIDMSKNRQSTVMYRVNIAGSNRVIQVYSEYVYRNRQRFGVLFVHRDITKEFEVDQMKSEFVSTVSHELRTPLASVLGFTELMLNKTLRPERQTKYLNTIYQEAQRLTALINDFLDVQKMESGTQTYHKNYVDLVPILKQVVNVQQINAGKHTFDIITSSENLVVFGDEDKLIQLFNNLIHNAVKYSPDGGNVQIKVLAEHDKVYIAIKDEGIGIPEEAINKLFTKFYRVDNSDMRKIGGTGLGLSIVKEIVKSHQGEIKVDSEWKKGSTFTISLPLMTTHSVEQLDQEKEEGKRSIIIIEDDKSLASLLQVELKESGFYVRHFDRGEAAIEAIQANPPEAIVLDIMLHEHEMNGWDILKTLKDDPNTEHIPIFISSALDEKNKGMEFGAYAYLVKPYQPSKLTNTILQMIVEKNEGNGEILVPRSDTE</sequence>
<evidence type="ECO:0000256" key="10">
    <source>
        <dbReference type="ARBA" id="ARBA00023012"/>
    </source>
</evidence>
<feature type="transmembrane region" description="Helical" evidence="14">
    <location>
        <begin position="12"/>
        <end position="35"/>
    </location>
</feature>
<dbReference type="Pfam" id="PF00072">
    <property type="entry name" value="Response_reg"/>
    <property type="match status" value="1"/>
</dbReference>
<feature type="domain" description="HAMP" evidence="17">
    <location>
        <begin position="213"/>
        <end position="266"/>
    </location>
</feature>
<keyword evidence="19" id="KW-1185">Reference proteome</keyword>
<proteinExistence type="predicted"/>
<evidence type="ECO:0000256" key="3">
    <source>
        <dbReference type="ARBA" id="ARBA00012438"/>
    </source>
</evidence>
<dbReference type="InterPro" id="IPR005467">
    <property type="entry name" value="His_kinase_dom"/>
</dbReference>
<dbReference type="PANTHER" id="PTHR43547:SF2">
    <property type="entry name" value="HYBRID SIGNAL TRANSDUCTION HISTIDINE KINASE C"/>
    <property type="match status" value="1"/>
</dbReference>
<evidence type="ECO:0000313" key="18">
    <source>
        <dbReference type="EMBL" id="KSU87340.1"/>
    </source>
</evidence>
<protein>
    <recommendedName>
        <fullName evidence="3">histidine kinase</fullName>
        <ecNumber evidence="3">2.7.13.3</ecNumber>
    </recommendedName>
</protein>
<name>A0A0V8JK59_9BACI</name>
<dbReference type="CDD" id="cd00075">
    <property type="entry name" value="HATPase"/>
    <property type="match status" value="1"/>
</dbReference>
<feature type="coiled-coil region" evidence="13">
    <location>
        <begin position="258"/>
        <end position="313"/>
    </location>
</feature>
<dbReference type="SMART" id="SM00304">
    <property type="entry name" value="HAMP"/>
    <property type="match status" value="1"/>
</dbReference>
<feature type="domain" description="Histidine kinase" evidence="15">
    <location>
        <begin position="593"/>
        <end position="808"/>
    </location>
</feature>
<keyword evidence="10" id="KW-0902">Two-component regulatory system</keyword>
<dbReference type="InterPro" id="IPR003660">
    <property type="entry name" value="HAMP_dom"/>
</dbReference>
<evidence type="ECO:0000259" key="17">
    <source>
        <dbReference type="PROSITE" id="PS50885"/>
    </source>
</evidence>
<evidence type="ECO:0000256" key="12">
    <source>
        <dbReference type="PROSITE-ProRule" id="PRU00169"/>
    </source>
</evidence>
<keyword evidence="9" id="KW-0067">ATP-binding</keyword>
<evidence type="ECO:0000256" key="13">
    <source>
        <dbReference type="SAM" id="Coils"/>
    </source>
</evidence>
<keyword evidence="8 18" id="KW-0418">Kinase</keyword>